<feature type="domain" description="D-isomer specific 2-hydroxyacid dehydrogenase NAD-binding" evidence="6">
    <location>
        <begin position="117"/>
        <end position="288"/>
    </location>
</feature>
<dbReference type="Pfam" id="PF02826">
    <property type="entry name" value="2-Hacid_dh_C"/>
    <property type="match status" value="1"/>
</dbReference>
<dbReference type="PANTHER" id="PTHR10996">
    <property type="entry name" value="2-HYDROXYACID DEHYDROGENASE-RELATED"/>
    <property type="match status" value="1"/>
</dbReference>
<reference evidence="7" key="1">
    <citation type="submission" date="2021-01" db="EMBL/GenBank/DDBJ databases">
        <title>YIM 132084 draft genome.</title>
        <authorList>
            <person name="An D."/>
        </authorList>
    </citation>
    <scope>NUCLEOTIDE SEQUENCE</scope>
    <source>
        <strain evidence="7">YIM 132084</strain>
    </source>
</reference>
<dbReference type="SUPFAM" id="SSF52283">
    <property type="entry name" value="Formate/glycerate dehydrogenase catalytic domain-like"/>
    <property type="match status" value="1"/>
</dbReference>
<evidence type="ECO:0000256" key="1">
    <source>
        <dbReference type="ARBA" id="ARBA00005854"/>
    </source>
</evidence>
<dbReference type="GO" id="GO:0016618">
    <property type="term" value="F:hydroxypyruvate reductase [NAD(P)H] activity"/>
    <property type="evidence" value="ECO:0007669"/>
    <property type="project" value="TreeGrafter"/>
</dbReference>
<evidence type="ECO:0000256" key="4">
    <source>
        <dbReference type="RuleBase" id="RU003719"/>
    </source>
</evidence>
<dbReference type="Gene3D" id="3.40.50.720">
    <property type="entry name" value="NAD(P)-binding Rossmann-like Domain"/>
    <property type="match status" value="2"/>
</dbReference>
<comment type="caution">
    <text evidence="7">The sequence shown here is derived from an EMBL/GenBank/DDBJ whole genome shotgun (WGS) entry which is preliminary data.</text>
</comment>
<evidence type="ECO:0000259" key="5">
    <source>
        <dbReference type="Pfam" id="PF00389"/>
    </source>
</evidence>
<dbReference type="EMBL" id="JAERWK010000027">
    <property type="protein sequence ID" value="MBM9469486.1"/>
    <property type="molecule type" value="Genomic_DNA"/>
</dbReference>
<dbReference type="CDD" id="cd12175">
    <property type="entry name" value="2-Hacid_dh_11"/>
    <property type="match status" value="1"/>
</dbReference>
<evidence type="ECO:0000256" key="3">
    <source>
        <dbReference type="ARBA" id="ARBA00023027"/>
    </source>
</evidence>
<dbReference type="PROSITE" id="PS00671">
    <property type="entry name" value="D_2_HYDROXYACID_DH_3"/>
    <property type="match status" value="1"/>
</dbReference>
<dbReference type="Proteomes" id="UP000663792">
    <property type="component" value="Unassembled WGS sequence"/>
</dbReference>
<organism evidence="7 8">
    <name type="scientific">Nakamurella leprariae</name>
    <dbReference type="NCBI Taxonomy" id="2803911"/>
    <lineage>
        <taxon>Bacteria</taxon>
        <taxon>Bacillati</taxon>
        <taxon>Actinomycetota</taxon>
        <taxon>Actinomycetes</taxon>
        <taxon>Nakamurellales</taxon>
        <taxon>Nakamurellaceae</taxon>
        <taxon>Nakamurella</taxon>
    </lineage>
</organism>
<protein>
    <submittedName>
        <fullName evidence="7">2-hydroxyacid dehydrogenase</fullName>
    </submittedName>
</protein>
<keyword evidence="3" id="KW-0520">NAD</keyword>
<dbReference type="RefSeq" id="WP_205262450.1">
    <property type="nucleotide sequence ID" value="NZ_JAERWK010000027.1"/>
</dbReference>
<dbReference type="InterPro" id="IPR006140">
    <property type="entry name" value="D-isomer_DH_NAD-bd"/>
</dbReference>
<sequence>MTSADHPRVLVLTPPADGLRETLGRHLDDVADVRMLPDRDPATFHRELAEADVVIGDWTGQFWLAAAEAAIGTRVRFVQQPSAGVDTIDLAAWAERSVPVANCAGANAQSVAEWAVGAALALERRFLPLHQRMVEGGWPAESARGIVDVAARRVGIIGMGAIGRRIGEIFAAIGSPVAFWNRSPRLELPWPARSLPELAATTDILVVAVPLQPETRGLVSADLLASLPAGAVLVNIARGPVVDEPALIAALQDGRLAGAGLDVFTTEPLETDSPLRTLPNVLLNPHVAGSSTTALAAVVQATAENVRRAVLGEPVRWVTNGVPDRVAIGEQYC</sequence>
<proteinExistence type="inferred from homology"/>
<keyword evidence="8" id="KW-1185">Reference proteome</keyword>
<dbReference type="SUPFAM" id="SSF51735">
    <property type="entry name" value="NAD(P)-binding Rossmann-fold domains"/>
    <property type="match status" value="1"/>
</dbReference>
<dbReference type="InterPro" id="IPR029753">
    <property type="entry name" value="D-isomer_DH_CS"/>
</dbReference>
<dbReference type="AlphaFoldDB" id="A0A938YBJ4"/>
<evidence type="ECO:0000313" key="8">
    <source>
        <dbReference type="Proteomes" id="UP000663792"/>
    </source>
</evidence>
<name>A0A938YBJ4_9ACTN</name>
<dbReference type="InterPro" id="IPR036291">
    <property type="entry name" value="NAD(P)-bd_dom_sf"/>
</dbReference>
<dbReference type="GO" id="GO:0005829">
    <property type="term" value="C:cytosol"/>
    <property type="evidence" value="ECO:0007669"/>
    <property type="project" value="TreeGrafter"/>
</dbReference>
<dbReference type="GO" id="GO:0030267">
    <property type="term" value="F:glyoxylate reductase (NADPH) activity"/>
    <property type="evidence" value="ECO:0007669"/>
    <property type="project" value="TreeGrafter"/>
</dbReference>
<gene>
    <name evidence="7" type="ORF">JL106_19540</name>
</gene>
<evidence type="ECO:0000259" key="6">
    <source>
        <dbReference type="Pfam" id="PF02826"/>
    </source>
</evidence>
<comment type="similarity">
    <text evidence="1 4">Belongs to the D-isomer specific 2-hydroxyacid dehydrogenase family.</text>
</comment>
<keyword evidence="2 4" id="KW-0560">Oxidoreductase</keyword>
<accession>A0A938YBJ4</accession>
<feature type="domain" description="D-isomer specific 2-hydroxyacid dehydrogenase catalytic" evidence="5">
    <location>
        <begin position="25"/>
        <end position="320"/>
    </location>
</feature>
<dbReference type="Pfam" id="PF00389">
    <property type="entry name" value="2-Hacid_dh"/>
    <property type="match status" value="1"/>
</dbReference>
<dbReference type="GO" id="GO:0051287">
    <property type="term" value="F:NAD binding"/>
    <property type="evidence" value="ECO:0007669"/>
    <property type="project" value="InterPro"/>
</dbReference>
<evidence type="ECO:0000313" key="7">
    <source>
        <dbReference type="EMBL" id="MBM9469486.1"/>
    </source>
</evidence>
<dbReference type="InterPro" id="IPR006139">
    <property type="entry name" value="D-isomer_2_OHA_DH_cat_dom"/>
</dbReference>
<evidence type="ECO:0000256" key="2">
    <source>
        <dbReference type="ARBA" id="ARBA00023002"/>
    </source>
</evidence>
<dbReference type="PANTHER" id="PTHR10996:SF178">
    <property type="entry name" value="2-HYDROXYACID DEHYDROGENASE YGL185C-RELATED"/>
    <property type="match status" value="1"/>
</dbReference>
<dbReference type="InterPro" id="IPR050223">
    <property type="entry name" value="D-isomer_2-hydroxyacid_DH"/>
</dbReference>